<keyword evidence="2" id="KW-1185">Reference proteome</keyword>
<dbReference type="Proteomes" id="UP000316598">
    <property type="component" value="Unassembled WGS sequence"/>
</dbReference>
<reference evidence="1 2" key="1">
    <citation type="submission" date="2019-02" db="EMBL/GenBank/DDBJ databases">
        <title>Deep-cultivation of Planctomycetes and their phenomic and genomic characterization uncovers novel biology.</title>
        <authorList>
            <person name="Wiegand S."/>
            <person name="Jogler M."/>
            <person name="Boedeker C."/>
            <person name="Pinto D."/>
            <person name="Vollmers J."/>
            <person name="Rivas-Marin E."/>
            <person name="Kohn T."/>
            <person name="Peeters S.H."/>
            <person name="Heuer A."/>
            <person name="Rast P."/>
            <person name="Oberbeckmann S."/>
            <person name="Bunk B."/>
            <person name="Jeske O."/>
            <person name="Meyerdierks A."/>
            <person name="Storesund J.E."/>
            <person name="Kallscheuer N."/>
            <person name="Luecker S."/>
            <person name="Lage O.M."/>
            <person name="Pohl T."/>
            <person name="Merkel B.J."/>
            <person name="Hornburger P."/>
            <person name="Mueller R.-W."/>
            <person name="Bruemmer F."/>
            <person name="Labrenz M."/>
            <person name="Spormann A.M."/>
            <person name="Op Den Camp H."/>
            <person name="Overmann J."/>
            <person name="Amann R."/>
            <person name="Jetten M.S.M."/>
            <person name="Mascher T."/>
            <person name="Medema M.H."/>
            <person name="Devos D.P."/>
            <person name="Kaster A.-K."/>
            <person name="Ovreas L."/>
            <person name="Rohde M."/>
            <person name="Galperin M.Y."/>
            <person name="Jogler C."/>
        </authorList>
    </citation>
    <scope>NUCLEOTIDE SEQUENCE [LARGE SCALE GENOMIC DNA]</scope>
    <source>
        <strain evidence="1 2">Pla22</strain>
    </source>
</reference>
<evidence type="ECO:0000313" key="1">
    <source>
        <dbReference type="EMBL" id="TWT53315.1"/>
    </source>
</evidence>
<comment type="caution">
    <text evidence="1">The sequence shown here is derived from an EMBL/GenBank/DDBJ whole genome shotgun (WGS) entry which is preliminary data.</text>
</comment>
<dbReference type="AlphaFoldDB" id="A0A5C5WT38"/>
<proteinExistence type="predicted"/>
<protein>
    <recommendedName>
        <fullName evidence="3">AAA+ ATPase domain-containing protein</fullName>
    </recommendedName>
</protein>
<dbReference type="EMBL" id="SJPI01000001">
    <property type="protein sequence ID" value="TWT53315.1"/>
    <property type="molecule type" value="Genomic_DNA"/>
</dbReference>
<organism evidence="1 2">
    <name type="scientific">Rubripirellula amarantea</name>
    <dbReference type="NCBI Taxonomy" id="2527999"/>
    <lineage>
        <taxon>Bacteria</taxon>
        <taxon>Pseudomonadati</taxon>
        <taxon>Planctomycetota</taxon>
        <taxon>Planctomycetia</taxon>
        <taxon>Pirellulales</taxon>
        <taxon>Pirellulaceae</taxon>
        <taxon>Rubripirellula</taxon>
    </lineage>
</organism>
<evidence type="ECO:0000313" key="2">
    <source>
        <dbReference type="Proteomes" id="UP000316598"/>
    </source>
</evidence>
<name>A0A5C5WT38_9BACT</name>
<accession>A0A5C5WT38</accession>
<evidence type="ECO:0008006" key="3">
    <source>
        <dbReference type="Google" id="ProtNLM"/>
    </source>
</evidence>
<sequence>MDGILGNEEKPSMIARLFRFNTAKERTLPMICLGGPADELVLLSQRHPWARWNLVRNPFGELTRGQRASLAVLDEWESLESFTRQRHAVQFIGDCGRGKSTRLISLQSRLPESVYVYLAEDAPVPALPVAAPLIIDEAQRLNRAAMKCVFNSGVPLILGTHKDLSRRLRKHGYNVVTYAIGEQNTPSLIRRVLNRRIEDARFGEGDIPFISEADAEQLSRRFGTDIRAIEGYLYETWQRKIANFGATHPQPKEKTQAT</sequence>
<gene>
    <name evidence="1" type="ORF">Pla22_09440</name>
</gene>